<feature type="compositionally biased region" description="Low complexity" evidence="1">
    <location>
        <begin position="50"/>
        <end position="67"/>
    </location>
</feature>
<dbReference type="RefSeq" id="WP_129355441.1">
    <property type="nucleotide sequence ID" value="NZ_CP026538.1"/>
</dbReference>
<organism evidence="2 3">
    <name type="scientific">Solidesulfovibrio carbinolicus</name>
    <dbReference type="NCBI Taxonomy" id="296842"/>
    <lineage>
        <taxon>Bacteria</taxon>
        <taxon>Pseudomonadati</taxon>
        <taxon>Thermodesulfobacteriota</taxon>
        <taxon>Desulfovibrionia</taxon>
        <taxon>Desulfovibrionales</taxon>
        <taxon>Desulfovibrionaceae</taxon>
        <taxon>Solidesulfovibrio</taxon>
    </lineage>
</organism>
<evidence type="ECO:0000256" key="1">
    <source>
        <dbReference type="SAM" id="MobiDB-lite"/>
    </source>
</evidence>
<feature type="compositionally biased region" description="Acidic residues" evidence="1">
    <location>
        <begin position="202"/>
        <end position="213"/>
    </location>
</feature>
<sequence>MASDKPLPDADDDIIDLTDLVEEGGAGNGAADDGVDMSFEQELDDLFGDAEPLPAKAPPAAAAPADAAGEDDLFDLAGFEVDDAPKAAAASDGEDDLIDLAGFEAEDAAPKATAAAADDDAIDLSNFGLDDDADDPLAGLGLDDDKPAPRAASAVAADEDDALDLTGLGLDDDAAPEAAAPDIADVSFEELGLGDTAKDADAEGSLDDIDFGDLDAAPAETAESASDSDEPMDLADLDFETATPEAAAAGEPEAVAAVLLADIDDDEAPKAVSDADIDALLAEPGDDEPLPDLLGTLPDVPEDDDALAAFEAAPDKPAPRDSLPEDDDLTDFADLPKAGELPAEAIPLAAAAAAAVAVGAAAMPAMAARAQAGPSVGGIDLGALDNLIDSSKAPAVEAETPAPDKALAGRIAALEAAAADLAGRLDALPPPPDENALAVALAGRLESALTLRVESLLAKYEPASDASSLKDDILAEVRASLEDHRAALLAELPPPAAASSGDLDATLERLRESLARLEALGQGRHTQFEDFARSMETSLAELRRELPDPEDFVTGKRLAEALDGLGETLAASLDERLAELRRELPDPEDFVTGKRLAEALDGLGKTLAADLSASLDARFEATAEAARQEIQTLAASLDERLADLAETARQVAVAEIRNLDARFDALAETAAATARQEAVSLAQTLELRLENLESERIDPEALAATLRQTLLADVASASALDNLTAAVDAAAQDARDALNGLGGRVTPGDLDAALNTLRASLLAELETAVPKAAAAVIREEIAVLLQEFAG</sequence>
<dbReference type="KEGG" id="dcb:C3Y92_19130"/>
<feature type="compositionally biased region" description="Acidic residues" evidence="1">
    <location>
        <begin position="226"/>
        <end position="239"/>
    </location>
</feature>
<accession>A0A4P6HUQ9</accession>
<evidence type="ECO:0000313" key="3">
    <source>
        <dbReference type="Proteomes" id="UP000293296"/>
    </source>
</evidence>
<dbReference type="OrthoDB" id="5459618at2"/>
<feature type="region of interest" description="Disordered" evidence="1">
    <location>
        <begin position="49"/>
        <end position="69"/>
    </location>
</feature>
<name>A0A4P6HUQ9_9BACT</name>
<feature type="compositionally biased region" description="Low complexity" evidence="1">
    <location>
        <begin position="240"/>
        <end position="250"/>
    </location>
</feature>
<dbReference type="Proteomes" id="UP000293296">
    <property type="component" value="Chromosome"/>
</dbReference>
<feature type="region of interest" description="Disordered" evidence="1">
    <location>
        <begin position="124"/>
        <end position="159"/>
    </location>
</feature>
<feature type="compositionally biased region" description="Basic and acidic residues" evidence="1">
    <location>
        <begin position="313"/>
        <end position="323"/>
    </location>
</feature>
<feature type="region of interest" description="Disordered" evidence="1">
    <location>
        <begin position="282"/>
        <end position="334"/>
    </location>
</feature>
<keyword evidence="3" id="KW-1185">Reference proteome</keyword>
<proteinExistence type="predicted"/>
<gene>
    <name evidence="2" type="ORF">C3Y92_19130</name>
</gene>
<feature type="region of interest" description="Disordered" evidence="1">
    <location>
        <begin position="194"/>
        <end position="250"/>
    </location>
</feature>
<evidence type="ECO:0000313" key="2">
    <source>
        <dbReference type="EMBL" id="QAZ69238.1"/>
    </source>
</evidence>
<protein>
    <submittedName>
        <fullName evidence="2">Uncharacterized protein</fullName>
    </submittedName>
</protein>
<dbReference type="AlphaFoldDB" id="A0A4P6HUQ9"/>
<reference evidence="2 3" key="1">
    <citation type="submission" date="2018-02" db="EMBL/GenBank/DDBJ databases">
        <title>Genome sequence of Desulfovibrio carbinolicus DSM 3852.</title>
        <authorList>
            <person name="Wilbanks E."/>
            <person name="Skennerton C.T."/>
            <person name="Orphan V.J."/>
        </authorList>
    </citation>
    <scope>NUCLEOTIDE SEQUENCE [LARGE SCALE GENOMIC DNA]</scope>
    <source>
        <strain evidence="2 3">DSM 3852</strain>
    </source>
</reference>
<dbReference type="EMBL" id="CP026538">
    <property type="protein sequence ID" value="QAZ69238.1"/>
    <property type="molecule type" value="Genomic_DNA"/>
</dbReference>